<evidence type="ECO:0000313" key="2">
    <source>
        <dbReference type="Proteomes" id="UP000190951"/>
    </source>
</evidence>
<dbReference type="Pfam" id="PF04892">
    <property type="entry name" value="VanZ"/>
    <property type="match status" value="1"/>
</dbReference>
<dbReference type="PANTHER" id="PTHR36834">
    <property type="entry name" value="MEMBRANE PROTEIN-RELATED"/>
    <property type="match status" value="1"/>
</dbReference>
<protein>
    <submittedName>
        <fullName evidence="1">Uncharacterized protein</fullName>
    </submittedName>
</protein>
<keyword evidence="2" id="KW-1185">Reference proteome</keyword>
<dbReference type="AlphaFoldDB" id="A0A1S8L3B0"/>
<proteinExistence type="predicted"/>
<sequence>MDFKISLIMTVLILILITALNIVLKKNNKRGWQHYFVGYFFLIYIVACLILVGIPSVYEWKVHLIEHERIFNPHLNLIPLKDGLDISNILNIILFMPFGFLNPIMWTKYQKFKNIFLYGLFFTFFIEFSQLFTTARTTDIDDIIMNTIGNVLGFIIFNIMKKIFHKFIDKSAVESSSKDMLLSRLEPYLYLVIPVIFLFLQ</sequence>
<dbReference type="STRING" id="84029.CROST_29110"/>
<reference evidence="1 2" key="1">
    <citation type="submission" date="2022-04" db="EMBL/GenBank/DDBJ databases">
        <title>Genome sequence of C. roseum typestrain.</title>
        <authorList>
            <person name="Poehlein A."/>
            <person name="Schoch T."/>
            <person name="Duerre P."/>
            <person name="Daniel R."/>
        </authorList>
    </citation>
    <scope>NUCLEOTIDE SEQUENCE [LARGE SCALE GENOMIC DNA]</scope>
    <source>
        <strain evidence="1 2">DSM 7320</strain>
    </source>
</reference>
<name>A0A1S8L3B0_9CLOT</name>
<dbReference type="InterPro" id="IPR006976">
    <property type="entry name" value="VanZ-like"/>
</dbReference>
<evidence type="ECO:0000313" key="1">
    <source>
        <dbReference type="EMBL" id="URZ12615.1"/>
    </source>
</evidence>
<dbReference type="PANTHER" id="PTHR36834:SF2">
    <property type="entry name" value="MEMBRANE PROTEIN"/>
    <property type="match status" value="1"/>
</dbReference>
<dbReference type="RefSeq" id="WP_139355978.1">
    <property type="nucleotide sequence ID" value="NZ_CP096983.1"/>
</dbReference>
<dbReference type="KEGG" id="crw:CROST_033380"/>
<dbReference type="EMBL" id="CP096983">
    <property type="protein sequence ID" value="URZ12615.1"/>
    <property type="molecule type" value="Genomic_DNA"/>
</dbReference>
<accession>A0A1S8L3B0</accession>
<gene>
    <name evidence="1" type="ORF">CROST_033380</name>
</gene>
<dbReference type="InterPro" id="IPR053150">
    <property type="entry name" value="Teicoplanin_resist-assoc"/>
</dbReference>
<organism evidence="1 2">
    <name type="scientific">Clostridium felsineum</name>
    <dbReference type="NCBI Taxonomy" id="36839"/>
    <lineage>
        <taxon>Bacteria</taxon>
        <taxon>Bacillati</taxon>
        <taxon>Bacillota</taxon>
        <taxon>Clostridia</taxon>
        <taxon>Eubacteriales</taxon>
        <taxon>Clostridiaceae</taxon>
        <taxon>Clostridium</taxon>
    </lineage>
</organism>
<dbReference type="Proteomes" id="UP000190951">
    <property type="component" value="Chromosome"/>
</dbReference>